<dbReference type="Proteomes" id="UP000194225">
    <property type="component" value="Unassembled WGS sequence"/>
</dbReference>
<evidence type="ECO:0000313" key="6">
    <source>
        <dbReference type="EMBL" id="OSY43768.1"/>
    </source>
</evidence>
<protein>
    <recommendedName>
        <fullName evidence="5">Epoxide hydrolase N-terminal domain-containing protein</fullName>
    </recommendedName>
</protein>
<evidence type="ECO:0000313" key="7">
    <source>
        <dbReference type="Proteomes" id="UP000194225"/>
    </source>
</evidence>
<evidence type="ECO:0000259" key="5">
    <source>
        <dbReference type="Pfam" id="PF06441"/>
    </source>
</evidence>
<gene>
    <name evidence="6" type="ORF">BG653_04457</name>
</gene>
<evidence type="ECO:0000256" key="3">
    <source>
        <dbReference type="ARBA" id="ARBA00022801"/>
    </source>
</evidence>
<dbReference type="PANTHER" id="PTHR21661">
    <property type="entry name" value="EPOXIDE HYDROLASE 1-RELATED"/>
    <property type="match status" value="1"/>
</dbReference>
<dbReference type="InterPro" id="IPR029058">
    <property type="entry name" value="AB_hydrolase_fold"/>
</dbReference>
<dbReference type="Gene3D" id="3.40.50.1820">
    <property type="entry name" value="alpha/beta hydrolase"/>
    <property type="match status" value="1"/>
</dbReference>
<sequence length="247" mass="27838">MVDSDAVVPFELAVPDEELADARDRLRRVRLPEAETAGGWAQGIPRSYVEELCRYWREEYDWRRLEAELNGRGQWRTVIDGLGIHFLHVRSPRADAWPLLITHGWPGSVVERGLTGRRIRRGSSPGSWRSSRAGPTVAGIRRTRCPVSGCWTMSRSIGSRRAVRHRRGCTGRAFRPGTDTGLLSSRTARAGAERNPAETAPPSKPFEQNSFAFRRPVKGGEGAAARRRRCEFHTHTREGIRCQSRKC</sequence>
<reference evidence="6 7" key="1">
    <citation type="submission" date="2016-09" db="EMBL/GenBank/DDBJ databases">
        <title>Streptomyces platensis DSM40041, a candidate organism with high potential of specific P450 cytochromes.</title>
        <authorList>
            <person name="Grumaz C."/>
            <person name="Vainshtein Y."/>
            <person name="Kirstahler P."/>
            <person name="Sohn K."/>
        </authorList>
    </citation>
    <scope>NUCLEOTIDE SEQUENCE [LARGE SCALE GENOMIC DNA]</scope>
    <source>
        <strain evidence="6 7">DSM 40041</strain>
    </source>
</reference>
<dbReference type="SUPFAM" id="SSF53474">
    <property type="entry name" value="alpha/beta-Hydrolases"/>
    <property type="match status" value="1"/>
</dbReference>
<accession>A0ABX3XTP1</accession>
<evidence type="ECO:0000256" key="4">
    <source>
        <dbReference type="SAM" id="MobiDB-lite"/>
    </source>
</evidence>
<proteinExistence type="inferred from homology"/>
<organism evidence="6 7">
    <name type="scientific">Streptomyces platensis</name>
    <dbReference type="NCBI Taxonomy" id="58346"/>
    <lineage>
        <taxon>Bacteria</taxon>
        <taxon>Bacillati</taxon>
        <taxon>Actinomycetota</taxon>
        <taxon>Actinomycetes</taxon>
        <taxon>Kitasatosporales</taxon>
        <taxon>Streptomycetaceae</taxon>
        <taxon>Streptomyces</taxon>
    </lineage>
</organism>
<comment type="caution">
    <text evidence="6">The sequence shown here is derived from an EMBL/GenBank/DDBJ whole genome shotgun (WGS) entry which is preliminary data.</text>
</comment>
<comment type="similarity">
    <text evidence="1">Belongs to the peptidase S33 family.</text>
</comment>
<keyword evidence="2" id="KW-0058">Aromatic hydrocarbons catabolism</keyword>
<evidence type="ECO:0000256" key="2">
    <source>
        <dbReference type="ARBA" id="ARBA00022797"/>
    </source>
</evidence>
<feature type="domain" description="Epoxide hydrolase N-terminal" evidence="5">
    <location>
        <begin position="8"/>
        <end position="111"/>
    </location>
</feature>
<dbReference type="EMBL" id="MIGA01000031">
    <property type="protein sequence ID" value="OSY43768.1"/>
    <property type="molecule type" value="Genomic_DNA"/>
</dbReference>
<dbReference type="Pfam" id="PF06441">
    <property type="entry name" value="EHN"/>
    <property type="match status" value="1"/>
</dbReference>
<name>A0ABX3XTP1_STRPT</name>
<dbReference type="PANTHER" id="PTHR21661:SF35">
    <property type="entry name" value="EPOXIDE HYDROLASE"/>
    <property type="match status" value="1"/>
</dbReference>
<dbReference type="InterPro" id="IPR010497">
    <property type="entry name" value="Epoxide_hydro_N"/>
</dbReference>
<keyword evidence="7" id="KW-1185">Reference proteome</keyword>
<feature type="region of interest" description="Disordered" evidence="4">
    <location>
        <begin position="170"/>
        <end position="208"/>
    </location>
</feature>
<keyword evidence="3" id="KW-0378">Hydrolase</keyword>
<evidence type="ECO:0000256" key="1">
    <source>
        <dbReference type="ARBA" id="ARBA00010088"/>
    </source>
</evidence>